<feature type="region of interest" description="Disordered" evidence="6">
    <location>
        <begin position="1"/>
        <end position="22"/>
    </location>
</feature>
<protein>
    <recommendedName>
        <fullName evidence="4">Protein prune homolog 2</fullName>
    </recommendedName>
    <alternativeName>
        <fullName evidence="5">BNIP2 motif-containing molecule at the C-terminal region 1</fullName>
    </alternativeName>
</protein>
<sequence>MLKSCSRASFSPSVRKPPRILRRPLSEDVGMDIPFEEGVLSLPSAADMRPEPPNSLDLNGTHPQRIKLTAPNINLSLDQSEGSILSDDNLDSPDEIDINVDELDTPDEADSFEYTGHEDPTANKDSGQESESIPEYTAEEEREDNRLWRTVVIGEQEQRIDMKVIEPYRRVISHGGYYGDGLNAIIVFAACFLPDSSRADYHYVMENLFLYVISTLELMVAEDYMIVYLNGATPRRKMPGLGWMKKCYQMIDRRLRKNLKSFIIVHPSWFIRTILAVTRPFISSKFSSKIKYVNSLSELSGLIPMDCIHIPESIIKLDEELREASEAAKTSCLYNDPEMSSMEKDIDLKLKEKP</sequence>
<dbReference type="Pfam" id="PF13716">
    <property type="entry name" value="CRAL_TRIO_2"/>
    <property type="match status" value="1"/>
</dbReference>
<feature type="region of interest" description="Disordered" evidence="6">
    <location>
        <begin position="79"/>
        <end position="98"/>
    </location>
</feature>
<dbReference type="SUPFAM" id="SSF52087">
    <property type="entry name" value="CRAL/TRIO domain"/>
    <property type="match status" value="1"/>
</dbReference>
<evidence type="ECO:0000256" key="7">
    <source>
        <dbReference type="SAM" id="Phobius"/>
    </source>
</evidence>
<dbReference type="GO" id="GO:0005737">
    <property type="term" value="C:cytoplasm"/>
    <property type="evidence" value="ECO:0007669"/>
    <property type="project" value="UniProtKB-SubCell"/>
</dbReference>
<dbReference type="GO" id="GO:0006915">
    <property type="term" value="P:apoptotic process"/>
    <property type="evidence" value="ECO:0007669"/>
    <property type="project" value="UniProtKB-KW"/>
</dbReference>
<keyword evidence="10" id="KW-1185">Reference proteome</keyword>
<name>A0A2K5RG05_CEBIM</name>
<evidence type="ECO:0000256" key="5">
    <source>
        <dbReference type="ARBA" id="ARBA00042084"/>
    </source>
</evidence>
<dbReference type="PANTHER" id="PTHR12112">
    <property type="entry name" value="BNIP - RELATED"/>
    <property type="match status" value="1"/>
</dbReference>
<keyword evidence="3" id="KW-0053">Apoptosis</keyword>
<evidence type="ECO:0000256" key="1">
    <source>
        <dbReference type="ARBA" id="ARBA00004496"/>
    </source>
</evidence>
<feature type="region of interest" description="Disordered" evidence="6">
    <location>
        <begin position="106"/>
        <end position="141"/>
    </location>
</feature>
<proteinExistence type="predicted"/>
<reference evidence="9" key="1">
    <citation type="submission" date="2025-08" db="UniProtKB">
        <authorList>
            <consortium name="Ensembl"/>
        </authorList>
    </citation>
    <scope>IDENTIFICATION</scope>
</reference>
<dbReference type="InterPro" id="IPR036865">
    <property type="entry name" value="CRAL-TRIO_dom_sf"/>
</dbReference>
<feature type="transmembrane region" description="Helical" evidence="7">
    <location>
        <begin position="177"/>
        <end position="196"/>
    </location>
</feature>
<gene>
    <name evidence="9" type="primary">PRUNE2</name>
</gene>
<dbReference type="Pfam" id="PF12496">
    <property type="entry name" value="BNIP2"/>
    <property type="match status" value="1"/>
</dbReference>
<dbReference type="Gene3D" id="3.40.525.10">
    <property type="entry name" value="CRAL-TRIO lipid binding domain"/>
    <property type="match status" value="1"/>
</dbReference>
<feature type="transmembrane region" description="Helical" evidence="7">
    <location>
        <begin position="208"/>
        <end position="229"/>
    </location>
</feature>
<feature type="compositionally biased region" description="Polar residues" evidence="6">
    <location>
        <begin position="1"/>
        <end position="12"/>
    </location>
</feature>
<evidence type="ECO:0000256" key="4">
    <source>
        <dbReference type="ARBA" id="ARBA00039860"/>
    </source>
</evidence>
<dbReference type="CDD" id="cd00170">
    <property type="entry name" value="SEC14"/>
    <property type="match status" value="1"/>
</dbReference>
<feature type="domain" description="CRAL-TRIO" evidence="8">
    <location>
        <begin position="161"/>
        <end position="322"/>
    </location>
</feature>
<evidence type="ECO:0000256" key="2">
    <source>
        <dbReference type="ARBA" id="ARBA00022490"/>
    </source>
</evidence>
<dbReference type="GeneTree" id="ENSGT00940000154422"/>
<dbReference type="SMART" id="SM00516">
    <property type="entry name" value="SEC14"/>
    <property type="match status" value="1"/>
</dbReference>
<dbReference type="AlphaFoldDB" id="A0A2K5RG05"/>
<evidence type="ECO:0000313" key="10">
    <source>
        <dbReference type="Proteomes" id="UP000233040"/>
    </source>
</evidence>
<evidence type="ECO:0000256" key="3">
    <source>
        <dbReference type="ARBA" id="ARBA00022703"/>
    </source>
</evidence>
<evidence type="ECO:0000313" key="9">
    <source>
        <dbReference type="Ensembl" id="ENSCCAP00000027070.1"/>
    </source>
</evidence>
<dbReference type="Proteomes" id="UP000233040">
    <property type="component" value="Unassembled WGS sequence"/>
</dbReference>
<reference evidence="9" key="2">
    <citation type="submission" date="2025-09" db="UniProtKB">
        <authorList>
            <consortium name="Ensembl"/>
        </authorList>
    </citation>
    <scope>IDENTIFICATION</scope>
</reference>
<keyword evidence="7" id="KW-1133">Transmembrane helix</keyword>
<dbReference type="Ensembl" id="ENSCCAT00000044626.1">
    <property type="protein sequence ID" value="ENSCCAP00000027070.1"/>
    <property type="gene ID" value="ENSCCAG00000031291.1"/>
</dbReference>
<dbReference type="InterPro" id="IPR022181">
    <property type="entry name" value="Bcl2-/adenovirus-E1B"/>
</dbReference>
<organism evidence="9 10">
    <name type="scientific">Cebus imitator</name>
    <name type="common">Panamanian white-faced capuchin</name>
    <name type="synonym">Cebus capucinus imitator</name>
    <dbReference type="NCBI Taxonomy" id="2715852"/>
    <lineage>
        <taxon>Eukaryota</taxon>
        <taxon>Metazoa</taxon>
        <taxon>Chordata</taxon>
        <taxon>Craniata</taxon>
        <taxon>Vertebrata</taxon>
        <taxon>Euteleostomi</taxon>
        <taxon>Mammalia</taxon>
        <taxon>Eutheria</taxon>
        <taxon>Euarchontoglires</taxon>
        <taxon>Primates</taxon>
        <taxon>Haplorrhini</taxon>
        <taxon>Platyrrhini</taxon>
        <taxon>Cebidae</taxon>
        <taxon>Cebinae</taxon>
        <taxon>Cebus</taxon>
    </lineage>
</organism>
<dbReference type="PANTHER" id="PTHR12112:SF11">
    <property type="entry name" value="PROTEIN PRUNE HOMOLOG 2"/>
    <property type="match status" value="1"/>
</dbReference>
<keyword evidence="7" id="KW-0812">Transmembrane</keyword>
<comment type="subcellular location">
    <subcellularLocation>
        <location evidence="1">Cytoplasm</location>
    </subcellularLocation>
</comment>
<dbReference type="FunFam" id="3.40.525.10:FF:000001">
    <property type="entry name" value="BCL2/adenovirus E1B protein-interacting protein 2"/>
    <property type="match status" value="1"/>
</dbReference>
<keyword evidence="7" id="KW-0472">Membrane</keyword>
<feature type="compositionally biased region" description="Acidic residues" evidence="6">
    <location>
        <begin position="88"/>
        <end position="98"/>
    </location>
</feature>
<evidence type="ECO:0000256" key="6">
    <source>
        <dbReference type="SAM" id="MobiDB-lite"/>
    </source>
</evidence>
<evidence type="ECO:0000259" key="8">
    <source>
        <dbReference type="PROSITE" id="PS50191"/>
    </source>
</evidence>
<accession>A0A2K5RG05</accession>
<dbReference type="InterPro" id="IPR001251">
    <property type="entry name" value="CRAL-TRIO_dom"/>
</dbReference>
<keyword evidence="2" id="KW-0963">Cytoplasm</keyword>
<dbReference type="PROSITE" id="PS50191">
    <property type="entry name" value="CRAL_TRIO"/>
    <property type="match status" value="1"/>
</dbReference>